<dbReference type="EMBL" id="ACZR01000013">
    <property type="protein sequence ID" value="EEX50176.1"/>
    <property type="molecule type" value="Genomic_DNA"/>
</dbReference>
<comment type="caution">
    <text evidence="1">The sequence shown here is derived from an EMBL/GenBank/DDBJ whole genome shotgun (WGS) entry which is preliminary data.</text>
</comment>
<dbReference type="AlphaFoldDB" id="C9PQQ4"/>
<accession>C9PQQ4</accession>
<name>C9PQQ4_9PAST</name>
<evidence type="ECO:0000313" key="2">
    <source>
        <dbReference type="Proteomes" id="UP000005519"/>
    </source>
</evidence>
<evidence type="ECO:0000313" key="1">
    <source>
        <dbReference type="EMBL" id="EEX50176.1"/>
    </source>
</evidence>
<gene>
    <name evidence="1" type="ORF">HMPREF0621_1247</name>
</gene>
<keyword evidence="2" id="KW-1185">Reference proteome</keyword>
<reference evidence="1 2" key="1">
    <citation type="submission" date="2009-10" db="EMBL/GenBank/DDBJ databases">
        <authorList>
            <person name="Muzny D."/>
            <person name="Qin X."/>
            <person name="Deng J."/>
            <person name="Jiang H."/>
            <person name="Liu Y."/>
            <person name="Qu J."/>
            <person name="Song X.-Z."/>
            <person name="Zhang L."/>
            <person name="Thornton R."/>
            <person name="Coyle M."/>
            <person name="Francisco L."/>
            <person name="Jackson L."/>
            <person name="Javaid M."/>
            <person name="Korchina V."/>
            <person name="Kovar C."/>
            <person name="Mata R."/>
            <person name="Mathew T."/>
            <person name="Ngo R."/>
            <person name="Nguyen L."/>
            <person name="Nguyen N."/>
            <person name="Okwuonu G."/>
            <person name="Ongeri F."/>
            <person name="Pham C."/>
            <person name="Simmons D."/>
            <person name="Wilczek-Boney K."/>
            <person name="Hale W."/>
            <person name="Jakkamsetti A."/>
            <person name="Pham P."/>
            <person name="Ruth R."/>
            <person name="San Lucas F."/>
            <person name="Warren J."/>
            <person name="Zhang J."/>
            <person name="Zhao Z."/>
            <person name="Zhou C."/>
            <person name="Zhu D."/>
            <person name="Lee S."/>
            <person name="Bess C."/>
            <person name="Blankenburg K."/>
            <person name="Forbes L."/>
            <person name="Fu Q."/>
            <person name="Gubbala S."/>
            <person name="Hirani K."/>
            <person name="Jayaseelan J.C."/>
            <person name="Lara F."/>
            <person name="Munidasa M."/>
            <person name="Palculict T."/>
            <person name="Patil S."/>
            <person name="Pu L.-L."/>
            <person name="Saada N."/>
            <person name="Tang L."/>
            <person name="Weissenberger G."/>
            <person name="Zhu Y."/>
            <person name="Hemphill L."/>
            <person name="Shang Y."/>
            <person name="Youmans B."/>
            <person name="Ayvaz T."/>
            <person name="Ross M."/>
            <person name="Santibanez J."/>
            <person name="Aqrawi P."/>
            <person name="Gross S."/>
            <person name="Joshi V."/>
            <person name="Fowler G."/>
            <person name="Nazareth L."/>
            <person name="Reid J."/>
            <person name="Worley K."/>
            <person name="Petrosino J."/>
            <person name="Highlander S."/>
            <person name="Gibbs R."/>
        </authorList>
    </citation>
    <scope>NUCLEOTIDE SEQUENCE [LARGE SCALE GENOMIC DNA]</scope>
    <source>
        <strain evidence="1 2">ATCC 43325</strain>
    </source>
</reference>
<dbReference type="Proteomes" id="UP000005519">
    <property type="component" value="Unassembled WGS sequence"/>
</dbReference>
<organism evidence="1 2">
    <name type="scientific">Pasteurella dagmatis ATCC 43325</name>
    <dbReference type="NCBI Taxonomy" id="667128"/>
    <lineage>
        <taxon>Bacteria</taxon>
        <taxon>Pseudomonadati</taxon>
        <taxon>Pseudomonadota</taxon>
        <taxon>Gammaproteobacteria</taxon>
        <taxon>Pasteurellales</taxon>
        <taxon>Pasteurellaceae</taxon>
        <taxon>Pasteurella</taxon>
    </lineage>
</organism>
<dbReference type="Gene3D" id="3.40.50.1820">
    <property type="entry name" value="alpha/beta hydrolase"/>
    <property type="match status" value="1"/>
</dbReference>
<dbReference type="HOGENOM" id="CLU_3046281_0_0_6"/>
<dbReference type="SUPFAM" id="SSF53474">
    <property type="entry name" value="alpha/beta-Hydrolases"/>
    <property type="match status" value="1"/>
</dbReference>
<dbReference type="GO" id="GO:0016787">
    <property type="term" value="F:hydrolase activity"/>
    <property type="evidence" value="ECO:0007669"/>
    <property type="project" value="InterPro"/>
</dbReference>
<protein>
    <submittedName>
        <fullName evidence="1">Uncharacterized protein</fullName>
    </submittedName>
</protein>
<dbReference type="InterPro" id="IPR029058">
    <property type="entry name" value="AB_hydrolase_fold"/>
</dbReference>
<proteinExistence type="predicted"/>
<sequence length="54" mass="6435">MDDHIIPHQYSDILAKDLQADYIRLQQGGHFLAHEGWLEFPLVLEKIKSYFKHE</sequence>